<gene>
    <name evidence="2" type="ORF">BS47DRAFT_1345002</name>
</gene>
<proteinExistence type="predicted"/>
<keyword evidence="3" id="KW-1185">Reference proteome</keyword>
<name>A0A9P6AVF5_9AGAM</name>
<accession>A0A9P6AVF5</accession>
<comment type="caution">
    <text evidence="2">The sequence shown here is derived from an EMBL/GenBank/DDBJ whole genome shotgun (WGS) entry which is preliminary data.</text>
</comment>
<protein>
    <submittedName>
        <fullName evidence="2">Uncharacterized protein</fullName>
    </submittedName>
</protein>
<dbReference type="Proteomes" id="UP000886523">
    <property type="component" value="Unassembled WGS sequence"/>
</dbReference>
<reference evidence="2" key="1">
    <citation type="journal article" date="2020" name="Nat. Commun.">
        <title>Large-scale genome sequencing of mycorrhizal fungi provides insights into the early evolution of symbiotic traits.</title>
        <authorList>
            <person name="Miyauchi S."/>
            <person name="Kiss E."/>
            <person name="Kuo A."/>
            <person name="Drula E."/>
            <person name="Kohler A."/>
            <person name="Sanchez-Garcia M."/>
            <person name="Morin E."/>
            <person name="Andreopoulos B."/>
            <person name="Barry K.W."/>
            <person name="Bonito G."/>
            <person name="Buee M."/>
            <person name="Carver A."/>
            <person name="Chen C."/>
            <person name="Cichocki N."/>
            <person name="Clum A."/>
            <person name="Culley D."/>
            <person name="Crous P.W."/>
            <person name="Fauchery L."/>
            <person name="Girlanda M."/>
            <person name="Hayes R.D."/>
            <person name="Keri Z."/>
            <person name="LaButti K."/>
            <person name="Lipzen A."/>
            <person name="Lombard V."/>
            <person name="Magnuson J."/>
            <person name="Maillard F."/>
            <person name="Murat C."/>
            <person name="Nolan M."/>
            <person name="Ohm R.A."/>
            <person name="Pangilinan J."/>
            <person name="Pereira M.F."/>
            <person name="Perotto S."/>
            <person name="Peter M."/>
            <person name="Pfister S."/>
            <person name="Riley R."/>
            <person name="Sitrit Y."/>
            <person name="Stielow J.B."/>
            <person name="Szollosi G."/>
            <person name="Zifcakova L."/>
            <person name="Stursova M."/>
            <person name="Spatafora J.W."/>
            <person name="Tedersoo L."/>
            <person name="Vaario L.M."/>
            <person name="Yamada A."/>
            <person name="Yan M."/>
            <person name="Wang P."/>
            <person name="Xu J."/>
            <person name="Bruns T."/>
            <person name="Baldrian P."/>
            <person name="Vilgalys R."/>
            <person name="Dunand C."/>
            <person name="Henrissat B."/>
            <person name="Grigoriev I.V."/>
            <person name="Hibbett D."/>
            <person name="Nagy L.G."/>
            <person name="Martin F.M."/>
        </authorList>
    </citation>
    <scope>NUCLEOTIDE SEQUENCE</scope>
    <source>
        <strain evidence="2">UP504</strain>
    </source>
</reference>
<dbReference type="OrthoDB" id="3032100at2759"/>
<evidence type="ECO:0000313" key="2">
    <source>
        <dbReference type="EMBL" id="KAF9512764.1"/>
    </source>
</evidence>
<organism evidence="2 3">
    <name type="scientific">Hydnum rufescens UP504</name>
    <dbReference type="NCBI Taxonomy" id="1448309"/>
    <lineage>
        <taxon>Eukaryota</taxon>
        <taxon>Fungi</taxon>
        <taxon>Dikarya</taxon>
        <taxon>Basidiomycota</taxon>
        <taxon>Agaricomycotina</taxon>
        <taxon>Agaricomycetes</taxon>
        <taxon>Cantharellales</taxon>
        <taxon>Hydnaceae</taxon>
        <taxon>Hydnum</taxon>
    </lineage>
</organism>
<keyword evidence="1" id="KW-0472">Membrane</keyword>
<feature type="transmembrane region" description="Helical" evidence="1">
    <location>
        <begin position="85"/>
        <end position="104"/>
    </location>
</feature>
<dbReference type="AlphaFoldDB" id="A0A9P6AVF5"/>
<evidence type="ECO:0000313" key="3">
    <source>
        <dbReference type="Proteomes" id="UP000886523"/>
    </source>
</evidence>
<sequence length="266" mass="27486">MPDVRIKNETPHILNIALSQVAPLHFSNAVAPGETFATHTGSVWFTVEWRIDNVPPSLETEETATKLKTIKLSNRYSAAKSAKTIGIVTAAGLGLVALAVPAALSTAAAAGSTSAAALLASSAVLSAASTPEAIAFSTYAASTLTASAIEAVCEDHGVSPETSEKLKQRVNIISSVVSASSLGGAAAKKGPKKALLSAGTAIVSRMAAHGNKKAAAVGLLPPGKTERVYGVYISFKPRSLAIREACNDRGEMHMQLWDVDKGQRLV</sequence>
<keyword evidence="1" id="KW-1133">Transmembrane helix</keyword>
<evidence type="ECO:0000256" key="1">
    <source>
        <dbReference type="SAM" id="Phobius"/>
    </source>
</evidence>
<keyword evidence="1" id="KW-0812">Transmembrane</keyword>
<dbReference type="EMBL" id="MU128982">
    <property type="protein sequence ID" value="KAF9512764.1"/>
    <property type="molecule type" value="Genomic_DNA"/>
</dbReference>